<dbReference type="GO" id="GO:0003712">
    <property type="term" value="F:transcription coregulator activity"/>
    <property type="evidence" value="ECO:0007669"/>
    <property type="project" value="InterPro"/>
</dbReference>
<protein>
    <recommendedName>
        <fullName evidence="3 8">Mediator of RNA polymerase II transcription subunit 6</fullName>
    </recommendedName>
    <alternativeName>
        <fullName evidence="7 8">Mediator complex subunit 6</fullName>
    </alternativeName>
</protein>
<evidence type="ECO:0000256" key="7">
    <source>
        <dbReference type="ARBA" id="ARBA00031259"/>
    </source>
</evidence>
<feature type="compositionally biased region" description="Polar residues" evidence="9">
    <location>
        <begin position="333"/>
        <end position="348"/>
    </location>
</feature>
<name>A0A507F4X0_9FUNG</name>
<comment type="caution">
    <text evidence="10">The sequence shown here is derived from an EMBL/GenBank/DDBJ whole genome shotgun (WGS) entry which is preliminary data.</text>
</comment>
<dbReference type="GO" id="GO:0006357">
    <property type="term" value="P:regulation of transcription by RNA polymerase II"/>
    <property type="evidence" value="ECO:0007669"/>
    <property type="project" value="InterPro"/>
</dbReference>
<comment type="similarity">
    <text evidence="2 8">Belongs to the Mediator complex subunit 6 family.</text>
</comment>
<dbReference type="EMBL" id="QEAP01000286">
    <property type="protein sequence ID" value="TPX70466.1"/>
    <property type="molecule type" value="Genomic_DNA"/>
</dbReference>
<feature type="compositionally biased region" description="Low complexity" evidence="9">
    <location>
        <begin position="311"/>
        <end position="321"/>
    </location>
</feature>
<dbReference type="PANTHER" id="PTHR13104">
    <property type="entry name" value="MED-6-RELATED"/>
    <property type="match status" value="1"/>
</dbReference>
<dbReference type="InterPro" id="IPR038566">
    <property type="entry name" value="Mediator_Med6_sf"/>
</dbReference>
<gene>
    <name evidence="8" type="primary">MED6</name>
    <name evidence="10" type="ORF">CcCBS67573_g06552</name>
</gene>
<keyword evidence="11" id="KW-1185">Reference proteome</keyword>
<organism evidence="10 11">
    <name type="scientific">Chytriomyces confervae</name>
    <dbReference type="NCBI Taxonomy" id="246404"/>
    <lineage>
        <taxon>Eukaryota</taxon>
        <taxon>Fungi</taxon>
        <taxon>Fungi incertae sedis</taxon>
        <taxon>Chytridiomycota</taxon>
        <taxon>Chytridiomycota incertae sedis</taxon>
        <taxon>Chytridiomycetes</taxon>
        <taxon>Chytridiales</taxon>
        <taxon>Chytriomycetaceae</taxon>
        <taxon>Chytriomyces</taxon>
    </lineage>
</organism>
<evidence type="ECO:0000256" key="5">
    <source>
        <dbReference type="ARBA" id="ARBA00023163"/>
    </source>
</evidence>
<keyword evidence="4 8" id="KW-0805">Transcription regulation</keyword>
<evidence type="ECO:0000256" key="4">
    <source>
        <dbReference type="ARBA" id="ARBA00023015"/>
    </source>
</evidence>
<dbReference type="OrthoDB" id="344220at2759"/>
<keyword evidence="6 8" id="KW-0539">Nucleus</keyword>
<dbReference type="STRING" id="246404.A0A507F4X0"/>
<evidence type="ECO:0000256" key="6">
    <source>
        <dbReference type="ARBA" id="ARBA00023242"/>
    </source>
</evidence>
<dbReference type="GO" id="GO:0016592">
    <property type="term" value="C:mediator complex"/>
    <property type="evidence" value="ECO:0007669"/>
    <property type="project" value="InterPro"/>
</dbReference>
<comment type="subcellular location">
    <subcellularLocation>
        <location evidence="1 8">Nucleus</location>
    </subcellularLocation>
</comment>
<keyword evidence="8" id="KW-0010">Activator</keyword>
<reference evidence="10 11" key="1">
    <citation type="journal article" date="2019" name="Sci. Rep.">
        <title>Comparative genomics of chytrid fungi reveal insights into the obligate biotrophic and pathogenic lifestyle of Synchytrium endobioticum.</title>
        <authorList>
            <person name="van de Vossenberg B.T.L.H."/>
            <person name="Warris S."/>
            <person name="Nguyen H.D.T."/>
            <person name="van Gent-Pelzer M.P.E."/>
            <person name="Joly D.L."/>
            <person name="van de Geest H.C."/>
            <person name="Bonants P.J.M."/>
            <person name="Smith D.S."/>
            <person name="Levesque C.A."/>
            <person name="van der Lee T.A.J."/>
        </authorList>
    </citation>
    <scope>NUCLEOTIDE SEQUENCE [LARGE SCALE GENOMIC DNA]</scope>
    <source>
        <strain evidence="10 11">CBS 675.73</strain>
    </source>
</reference>
<dbReference type="AlphaFoldDB" id="A0A507F4X0"/>
<evidence type="ECO:0000256" key="2">
    <source>
        <dbReference type="ARBA" id="ARBA00007526"/>
    </source>
</evidence>
<evidence type="ECO:0000313" key="10">
    <source>
        <dbReference type="EMBL" id="TPX70466.1"/>
    </source>
</evidence>
<evidence type="ECO:0000256" key="9">
    <source>
        <dbReference type="SAM" id="MobiDB-lite"/>
    </source>
</evidence>
<evidence type="ECO:0000256" key="1">
    <source>
        <dbReference type="ARBA" id="ARBA00004123"/>
    </source>
</evidence>
<dbReference type="Pfam" id="PF04934">
    <property type="entry name" value="Med6"/>
    <property type="match status" value="1"/>
</dbReference>
<dbReference type="Gene3D" id="3.10.450.580">
    <property type="entry name" value="Mediator complex, subunit Med6"/>
    <property type="match status" value="1"/>
</dbReference>
<comment type="function">
    <text evidence="8">Component of the Mediator complex, a coactivator involved in the regulated transcription of nearly all RNA polymerase II-dependent genes. Mediator functions as a bridge to convey information from gene-specific regulatory proteins to the basal RNA polymerase II transcription machinery. Mediator is recruited to promoters by direct interactions with regulatory proteins and serves as a scaffold for the assembly of a functional preinitiation complex with RNA polymerase II and the general transcription factors.</text>
</comment>
<sequence>MEEDPLTVSFKDTEFLQMFGLNHDNVLDYFKLSPQFYDKRCINESLAMQKRFNSLSDLDHRNMTGIEYARHSYSYNPSLFVINKYYRHSPDKLDLLAVYYIVEGTIYQSPDLFTLLSNRLLTSLHQIKTAFSAVKEEARFQPARPYHWGMEEDLYDEDEDWKVQSANKNMDTDNSMNIDDQMNGVAEVDIDDDIIIEAGGSDEEGHQSIKFQPLAATSLSGVDAGREFTGSLDGLIARMQNAGAAWGTGVGVGLNEPAASVDVRKDAAPAAVSKGLTLEEMKAAAKARTAEFAAANATFKRPEPMDTKTPGASGSSGNAGRAAKKPKRMGSSVAYTPSGSAYTPSTAVGTLDYTGPTKSGNVVPVQSPFEGLVSRRAGSTKSKK</sequence>
<evidence type="ECO:0000256" key="3">
    <source>
        <dbReference type="ARBA" id="ARBA00020634"/>
    </source>
</evidence>
<evidence type="ECO:0000313" key="11">
    <source>
        <dbReference type="Proteomes" id="UP000320333"/>
    </source>
</evidence>
<accession>A0A507F4X0</accession>
<dbReference type="Proteomes" id="UP000320333">
    <property type="component" value="Unassembled WGS sequence"/>
</dbReference>
<keyword evidence="5 8" id="KW-0804">Transcription</keyword>
<feature type="region of interest" description="Disordered" evidence="9">
    <location>
        <begin position="301"/>
        <end position="384"/>
    </location>
</feature>
<proteinExistence type="inferred from homology"/>
<dbReference type="InterPro" id="IPR007018">
    <property type="entry name" value="Mediator_Med6"/>
</dbReference>
<comment type="subunit">
    <text evidence="8">Component of the Mediator complex.</text>
</comment>
<evidence type="ECO:0000256" key="8">
    <source>
        <dbReference type="RuleBase" id="RU364143"/>
    </source>
</evidence>